<feature type="signal peptide" evidence="3">
    <location>
        <begin position="1"/>
        <end position="25"/>
    </location>
</feature>
<name>A0ABT0UAA9_9BACT</name>
<evidence type="ECO:0000256" key="3">
    <source>
        <dbReference type="SAM" id="SignalP"/>
    </source>
</evidence>
<comment type="similarity">
    <text evidence="1">Belongs to the sulfatase family.</text>
</comment>
<comment type="caution">
    <text evidence="5">The sequence shown here is derived from an EMBL/GenBank/DDBJ whole genome shotgun (WGS) entry which is preliminary data.</text>
</comment>
<dbReference type="SUPFAM" id="SSF53649">
    <property type="entry name" value="Alkaline phosphatase-like"/>
    <property type="match status" value="1"/>
</dbReference>
<organism evidence="5 6">
    <name type="scientific">Aporhodopirellula aestuarii</name>
    <dbReference type="NCBI Taxonomy" id="2950107"/>
    <lineage>
        <taxon>Bacteria</taxon>
        <taxon>Pseudomonadati</taxon>
        <taxon>Planctomycetota</taxon>
        <taxon>Planctomycetia</taxon>
        <taxon>Pirellulales</taxon>
        <taxon>Pirellulaceae</taxon>
        <taxon>Aporhodopirellula</taxon>
    </lineage>
</organism>
<evidence type="ECO:0000313" key="5">
    <source>
        <dbReference type="EMBL" id="MCM2373450.1"/>
    </source>
</evidence>
<dbReference type="Pfam" id="PF00884">
    <property type="entry name" value="Sulfatase"/>
    <property type="match status" value="1"/>
</dbReference>
<dbReference type="InterPro" id="IPR050738">
    <property type="entry name" value="Sulfatase"/>
</dbReference>
<reference evidence="5 6" key="1">
    <citation type="journal article" date="2022" name="Syst. Appl. Microbiol.">
        <title>Rhodopirellula aestuarii sp. nov., a novel member of the genus Rhodopirellula isolated from brackish sediments collected in the Tagus River estuary, Portugal.</title>
        <authorList>
            <person name="Vitorino I.R."/>
            <person name="Klimek D."/>
            <person name="Calusinska M."/>
            <person name="Lobo-da-Cunha A."/>
            <person name="Vasconcelos V."/>
            <person name="Lage O.M."/>
        </authorList>
    </citation>
    <scope>NUCLEOTIDE SEQUENCE [LARGE SCALE GENOMIC DNA]</scope>
    <source>
        <strain evidence="5 6">ICT_H3.1</strain>
    </source>
</reference>
<sequence length="531" mass="58706">MKRSLSVACLSLLLLIGTTIGAAFATDVSGDPRAEMPNVVVILADDLGYGDLGCYNPESQIPTPNLDRMAAEGMRFSDAHSPCTVCTPTRYSLMTGQMAFRVPNGGRVFSGAGGPSLIASERLTLPEMLRDIGYTTACFGKWHIGLTFLDESGMPIHDGGPDGVNRIDYSRRIVGGPVDHGFDHFFGTACCPTTDWLYAFIDGDRIPVPPVAKLDRSTLPRHPYANDNRPGQVAPDFDLEEVDMKFLEKSQEFLKRHHAETPDKPFFLFHSAQAVHLPSFPGDQFKGKTKLGPHGDFIFELDYVVGELLQTIESLGIADDTVVIFTSDNGPEVPTIYNMRKDYGHDGARPWRGVKRDNWEGGHRVPFIVRWPGRVPAGSTSDQLTSLTDVFATVAAIVGERVPDDAAEDSFNMLPAWLQQDDNQSIRPYVLQQGFYGDRSLAIRSGKWKLLAHQGSGGNNYEKHRLLMQYALPESAREAPGQLYDLESDPGETRNLYFVYPEVTERLEQTLKNSLKLGRSAPLHQVSKSSQ</sequence>
<accession>A0ABT0UAA9</accession>
<dbReference type="Gene3D" id="3.40.720.10">
    <property type="entry name" value="Alkaline Phosphatase, subunit A"/>
    <property type="match status" value="1"/>
</dbReference>
<dbReference type="Gene3D" id="3.30.1120.10">
    <property type="match status" value="1"/>
</dbReference>
<proteinExistence type="inferred from homology"/>
<dbReference type="InterPro" id="IPR000917">
    <property type="entry name" value="Sulfatase_N"/>
</dbReference>
<keyword evidence="6" id="KW-1185">Reference proteome</keyword>
<evidence type="ECO:0000313" key="6">
    <source>
        <dbReference type="Proteomes" id="UP001202961"/>
    </source>
</evidence>
<dbReference type="InterPro" id="IPR017850">
    <property type="entry name" value="Alkaline_phosphatase_core_sf"/>
</dbReference>
<dbReference type="PANTHER" id="PTHR42693:SF53">
    <property type="entry name" value="ENDO-4-O-SULFATASE"/>
    <property type="match status" value="1"/>
</dbReference>
<keyword evidence="2" id="KW-0378">Hydrolase</keyword>
<dbReference type="EMBL" id="JAMQBK010000061">
    <property type="protein sequence ID" value="MCM2373450.1"/>
    <property type="molecule type" value="Genomic_DNA"/>
</dbReference>
<dbReference type="PANTHER" id="PTHR42693">
    <property type="entry name" value="ARYLSULFATASE FAMILY MEMBER"/>
    <property type="match status" value="1"/>
</dbReference>
<gene>
    <name evidence="5" type="ORF">NB063_22795</name>
</gene>
<dbReference type="CDD" id="cd16143">
    <property type="entry name" value="ARS_like"/>
    <property type="match status" value="1"/>
</dbReference>
<feature type="domain" description="Sulfatase N-terminal" evidence="4">
    <location>
        <begin position="37"/>
        <end position="399"/>
    </location>
</feature>
<evidence type="ECO:0000256" key="1">
    <source>
        <dbReference type="ARBA" id="ARBA00008779"/>
    </source>
</evidence>
<dbReference type="RefSeq" id="WP_250931206.1">
    <property type="nucleotide sequence ID" value="NZ_JAMQBK010000061.1"/>
</dbReference>
<evidence type="ECO:0000256" key="2">
    <source>
        <dbReference type="ARBA" id="ARBA00022801"/>
    </source>
</evidence>
<feature type="chain" id="PRO_5045798579" evidence="3">
    <location>
        <begin position="26"/>
        <end position="531"/>
    </location>
</feature>
<protein>
    <submittedName>
        <fullName evidence="5">Arylsulfatase</fullName>
    </submittedName>
</protein>
<dbReference type="Proteomes" id="UP001202961">
    <property type="component" value="Unassembled WGS sequence"/>
</dbReference>
<evidence type="ECO:0000259" key="4">
    <source>
        <dbReference type="Pfam" id="PF00884"/>
    </source>
</evidence>
<keyword evidence="3" id="KW-0732">Signal</keyword>